<dbReference type="EMBL" id="CP001511">
    <property type="protein sequence ID" value="ACS43947.1"/>
    <property type="molecule type" value="Genomic_DNA"/>
</dbReference>
<proteinExistence type="predicted"/>
<keyword evidence="1" id="KW-0614">Plasmid</keyword>
<dbReference type="KEGG" id="mea:Mex_2p1183"/>
<evidence type="ECO:0000313" key="1">
    <source>
        <dbReference type="EMBL" id="ACS43947.1"/>
    </source>
</evidence>
<accession>C5B665</accession>
<organism evidence="1 2">
    <name type="scientific">Methylorubrum extorquens (strain ATCC 14718 / DSM 1338 / JCM 2805 / NCIMB 9133 / AM1)</name>
    <name type="common">Methylobacterium extorquens</name>
    <dbReference type="NCBI Taxonomy" id="272630"/>
    <lineage>
        <taxon>Bacteria</taxon>
        <taxon>Pseudomonadati</taxon>
        <taxon>Pseudomonadota</taxon>
        <taxon>Alphaproteobacteria</taxon>
        <taxon>Hyphomicrobiales</taxon>
        <taxon>Methylobacteriaceae</taxon>
        <taxon>Methylorubrum</taxon>
    </lineage>
</organism>
<gene>
    <name evidence="1" type="ordered locus">MexAM1_META2p1183</name>
</gene>
<name>C5B665_METEA</name>
<evidence type="ECO:0000313" key="2">
    <source>
        <dbReference type="Proteomes" id="UP000009081"/>
    </source>
</evidence>
<geneLocation type="plasmid" evidence="1 2">
    <name>megaplasmid</name>
</geneLocation>
<sequence length="151" mass="17110">MSNRHLLRCDPARRLVMQALTRAHARGEDYEPDIGAVRAILRRALPKSPVGVVRWTLQLGCTPEHLQDVIDGRGDPDDGILDALGLEWVPSRGVYADPLHDREARVLQQERWAEQLRRSRRIERSAPIPDSVRNMFAIGVGVPKLKPNEEK</sequence>
<keyword evidence="2" id="KW-1185">Reference proteome</keyword>
<reference evidence="1 2" key="1">
    <citation type="journal article" date="2009" name="PLoS ONE">
        <title>Methylobacterium genome sequences: a reference blueprint to investigate microbial metabolism of C1 compounds from natural and industrial sources.</title>
        <authorList>
            <person name="Vuilleumier S."/>
            <person name="Chistoserdova L."/>
            <person name="Lee M.-C."/>
            <person name="Bringel F."/>
            <person name="Lajus A."/>
            <person name="Zhou Y."/>
            <person name="Gourion B."/>
            <person name="Barbe V."/>
            <person name="Chang J."/>
            <person name="Cruveiller S."/>
            <person name="Dossat C."/>
            <person name="Gillett W."/>
            <person name="Gruffaz C."/>
            <person name="Haugen E."/>
            <person name="Hourcade E."/>
            <person name="Levy R."/>
            <person name="Mangenot S."/>
            <person name="Muller E."/>
            <person name="Nadalig T."/>
            <person name="Pagni M."/>
            <person name="Penny C."/>
            <person name="Peyraud R."/>
            <person name="Robinson D.G."/>
            <person name="Roche D."/>
            <person name="Rouy Z."/>
            <person name="Saenampechek C."/>
            <person name="Salvignol G."/>
            <person name="Vallenet D."/>
            <person name="Wu Z."/>
            <person name="Marx C.J."/>
            <person name="Vorholt J.A."/>
            <person name="Olson M.V."/>
            <person name="Kaul R."/>
            <person name="Weissenbach J."/>
            <person name="Medigue C."/>
            <person name="Lidstrom M.E."/>
        </authorList>
    </citation>
    <scope>NUCLEOTIDE SEQUENCE [LARGE SCALE GENOMIC DNA]</scope>
    <source>
        <strain evidence="2">ATCC 14718 / DSM 1338 / JCM 2805 / NCIMB 9133 / AM1</strain>
    </source>
</reference>
<dbReference type="HOGENOM" id="CLU_1823094_0_0_5"/>
<dbReference type="AlphaFoldDB" id="C5B665"/>
<dbReference type="Proteomes" id="UP000009081">
    <property type="component" value="Plasmid megaplasmid"/>
</dbReference>
<protein>
    <submittedName>
        <fullName evidence="1">Uncharacterized protein</fullName>
    </submittedName>
</protein>
<dbReference type="RefSeq" id="WP_012754314.1">
    <property type="nucleotide sequence ID" value="NC_012811.1"/>
</dbReference>